<dbReference type="SUPFAM" id="SSF57756">
    <property type="entry name" value="Retrovirus zinc finger-like domains"/>
    <property type="match status" value="1"/>
</dbReference>
<evidence type="ECO:0000313" key="5">
    <source>
        <dbReference type="Proteomes" id="UP001151760"/>
    </source>
</evidence>
<dbReference type="InterPro" id="IPR001878">
    <property type="entry name" value="Znf_CCHC"/>
</dbReference>
<evidence type="ECO:0000313" key="4">
    <source>
        <dbReference type="EMBL" id="GJT55241.1"/>
    </source>
</evidence>
<feature type="region of interest" description="Disordered" evidence="2">
    <location>
        <begin position="93"/>
        <end position="122"/>
    </location>
</feature>
<dbReference type="Proteomes" id="UP001151760">
    <property type="component" value="Unassembled WGS sequence"/>
</dbReference>
<organism evidence="4 5">
    <name type="scientific">Tanacetum coccineum</name>
    <dbReference type="NCBI Taxonomy" id="301880"/>
    <lineage>
        <taxon>Eukaryota</taxon>
        <taxon>Viridiplantae</taxon>
        <taxon>Streptophyta</taxon>
        <taxon>Embryophyta</taxon>
        <taxon>Tracheophyta</taxon>
        <taxon>Spermatophyta</taxon>
        <taxon>Magnoliopsida</taxon>
        <taxon>eudicotyledons</taxon>
        <taxon>Gunneridae</taxon>
        <taxon>Pentapetalae</taxon>
        <taxon>asterids</taxon>
        <taxon>campanulids</taxon>
        <taxon>Asterales</taxon>
        <taxon>Asteraceae</taxon>
        <taxon>Asteroideae</taxon>
        <taxon>Anthemideae</taxon>
        <taxon>Anthemidinae</taxon>
        <taxon>Tanacetum</taxon>
    </lineage>
</organism>
<keyword evidence="1" id="KW-0862">Zinc</keyword>
<dbReference type="Pfam" id="PF00098">
    <property type="entry name" value="zf-CCHC"/>
    <property type="match status" value="1"/>
</dbReference>
<dbReference type="GO" id="GO:0003964">
    <property type="term" value="F:RNA-directed DNA polymerase activity"/>
    <property type="evidence" value="ECO:0007669"/>
    <property type="project" value="UniProtKB-KW"/>
</dbReference>
<feature type="domain" description="CCHC-type" evidence="3">
    <location>
        <begin position="128"/>
        <end position="143"/>
    </location>
</feature>
<evidence type="ECO:0000259" key="3">
    <source>
        <dbReference type="PROSITE" id="PS50158"/>
    </source>
</evidence>
<evidence type="ECO:0000256" key="1">
    <source>
        <dbReference type="PROSITE-ProRule" id="PRU00047"/>
    </source>
</evidence>
<evidence type="ECO:0000256" key="2">
    <source>
        <dbReference type="SAM" id="MobiDB-lite"/>
    </source>
</evidence>
<keyword evidence="1" id="KW-0479">Metal-binding</keyword>
<accession>A0ABQ5EW02</accession>
<protein>
    <submittedName>
        <fullName evidence="4">Reverse transcriptase domain-containing protein</fullName>
    </submittedName>
</protein>
<keyword evidence="4" id="KW-0808">Transferase</keyword>
<keyword evidence="4" id="KW-0695">RNA-directed DNA polymerase</keyword>
<dbReference type="InterPro" id="IPR036875">
    <property type="entry name" value="Znf_CCHC_sf"/>
</dbReference>
<dbReference type="EMBL" id="BQNB010016739">
    <property type="protein sequence ID" value="GJT55241.1"/>
    <property type="molecule type" value="Genomic_DNA"/>
</dbReference>
<dbReference type="PROSITE" id="PS50158">
    <property type="entry name" value="ZF_CCHC"/>
    <property type="match status" value="1"/>
</dbReference>
<keyword evidence="4" id="KW-0548">Nucleotidyltransferase</keyword>
<feature type="compositionally biased region" description="Acidic residues" evidence="2">
    <location>
        <begin position="8"/>
        <end position="26"/>
    </location>
</feature>
<gene>
    <name evidence="4" type="ORF">Tco_0990295</name>
</gene>
<sequence>MLSPIGESSDDDSDDDDVEKDEEEEEHLAPVDPPIVSPTTCWDHGCASVKQWTTVDQGMVLWKIGAGCSTSEVANAIEDYSAFYETENHKPWARKSIKPDKQKNARRPTNDNTTNNQRGTGTSQKVNCYECGNQGHYRRDCPERKNQSHKNQIGVIEKGKLYALSFPNVNFGFPKVSVPHQLKDSEKNYTTHMIRTGAVMFASQIWRTLFYETIVLRCSPITRVCNTIYRSKRVELEEHRWLELLCDYGLRYSLSPGKANVVDDALSREKNEKPHLEFEP</sequence>
<dbReference type="Gene3D" id="4.10.60.10">
    <property type="entry name" value="Zinc finger, CCHC-type"/>
    <property type="match status" value="1"/>
</dbReference>
<feature type="compositionally biased region" description="Polar residues" evidence="2">
    <location>
        <begin position="110"/>
        <end position="122"/>
    </location>
</feature>
<name>A0ABQ5EW02_9ASTR</name>
<comment type="caution">
    <text evidence="4">The sequence shown here is derived from an EMBL/GenBank/DDBJ whole genome shotgun (WGS) entry which is preliminary data.</text>
</comment>
<reference evidence="4" key="2">
    <citation type="submission" date="2022-01" db="EMBL/GenBank/DDBJ databases">
        <authorList>
            <person name="Yamashiro T."/>
            <person name="Shiraishi A."/>
            <person name="Satake H."/>
            <person name="Nakayama K."/>
        </authorList>
    </citation>
    <scope>NUCLEOTIDE SEQUENCE</scope>
</reference>
<reference evidence="4" key="1">
    <citation type="journal article" date="2022" name="Int. J. Mol. Sci.">
        <title>Draft Genome of Tanacetum Coccineum: Genomic Comparison of Closely Related Tanacetum-Family Plants.</title>
        <authorList>
            <person name="Yamashiro T."/>
            <person name="Shiraishi A."/>
            <person name="Nakayama K."/>
            <person name="Satake H."/>
        </authorList>
    </citation>
    <scope>NUCLEOTIDE SEQUENCE</scope>
</reference>
<proteinExistence type="predicted"/>
<keyword evidence="1" id="KW-0863">Zinc-finger</keyword>
<keyword evidence="5" id="KW-1185">Reference proteome</keyword>
<dbReference type="SMART" id="SM00343">
    <property type="entry name" value="ZnF_C2HC"/>
    <property type="match status" value="1"/>
</dbReference>
<feature type="region of interest" description="Disordered" evidence="2">
    <location>
        <begin position="1"/>
        <end position="36"/>
    </location>
</feature>